<proteinExistence type="predicted"/>
<evidence type="ECO:0000313" key="2">
    <source>
        <dbReference type="EMBL" id="CED82249.1"/>
    </source>
</evidence>
<dbReference type="Gene3D" id="3.40.50.1820">
    <property type="entry name" value="alpha/beta hydrolase"/>
    <property type="match status" value="1"/>
</dbReference>
<dbReference type="InterPro" id="IPR051044">
    <property type="entry name" value="MAG_DAG_Lipase"/>
</dbReference>
<name>A0A0F7SNJ5_PHARH</name>
<organism evidence="2">
    <name type="scientific">Phaffia rhodozyma</name>
    <name type="common">Yeast</name>
    <name type="synonym">Xanthophyllomyces dendrorhous</name>
    <dbReference type="NCBI Taxonomy" id="264483"/>
    <lineage>
        <taxon>Eukaryota</taxon>
        <taxon>Fungi</taxon>
        <taxon>Dikarya</taxon>
        <taxon>Basidiomycota</taxon>
        <taxon>Agaricomycotina</taxon>
        <taxon>Tremellomycetes</taxon>
        <taxon>Cystofilobasidiales</taxon>
        <taxon>Mrakiaceae</taxon>
        <taxon>Phaffia</taxon>
    </lineage>
</organism>
<dbReference type="Pfam" id="PF12146">
    <property type="entry name" value="Hydrolase_4"/>
    <property type="match status" value="1"/>
</dbReference>
<reference evidence="2" key="1">
    <citation type="submission" date="2014-08" db="EMBL/GenBank/DDBJ databases">
        <authorList>
            <person name="Sharma Rahul"/>
            <person name="Thines Marco"/>
        </authorList>
    </citation>
    <scope>NUCLEOTIDE SEQUENCE</scope>
</reference>
<dbReference type="PANTHER" id="PTHR11614">
    <property type="entry name" value="PHOSPHOLIPASE-RELATED"/>
    <property type="match status" value="1"/>
</dbReference>
<dbReference type="InterPro" id="IPR000073">
    <property type="entry name" value="AB_hydrolase_1"/>
</dbReference>
<protein>
    <submittedName>
        <fullName evidence="2">Lysophospholipase</fullName>
    </submittedName>
</protein>
<evidence type="ECO:0000259" key="1">
    <source>
        <dbReference type="Pfam" id="PF12146"/>
    </source>
</evidence>
<dbReference type="InterPro" id="IPR029058">
    <property type="entry name" value="AB_hydrolase_fold"/>
</dbReference>
<dbReference type="InterPro" id="IPR022742">
    <property type="entry name" value="Hydrolase_4"/>
</dbReference>
<dbReference type="PRINTS" id="PR00111">
    <property type="entry name" value="ABHYDROLASE"/>
</dbReference>
<dbReference type="SUPFAM" id="SSF53474">
    <property type="entry name" value="alpha/beta-Hydrolases"/>
    <property type="match status" value="1"/>
</dbReference>
<dbReference type="EMBL" id="LN483124">
    <property type="protein sequence ID" value="CED82249.1"/>
    <property type="molecule type" value="Genomic_DNA"/>
</dbReference>
<accession>A0A0F7SNJ5</accession>
<feature type="domain" description="Serine aminopeptidase S33" evidence="1">
    <location>
        <begin position="97"/>
        <end position="331"/>
    </location>
</feature>
<sequence length="390" mass="43251">MGLFYPSSKSKDDTYGRYLAPLHPAEEKLAKDSTIAITGRRFYVDERGNGTGQAEDVQLAKEELSNKLGSNWIFYRTWYRKPSDSSANSRTGEGIDVMLCHGLYEHGGRWAPHVDLLLNDGFRIIVPDLPTHGRSSGLHVLIKDESHLPKAIEAVMKDLVVVSKEKGEPRRRIVICGHSLGGWTVITNAILFPRSAAVPTDPSAPHLIGIYTLAPYLGANPEAVPNIVVQLVGRGLCKVLPSFQMIKLVIGLETDQPEVTQEFKADPLAYHSAIRIASGVSLLSMASFVLPDDNAAKIMPPVRIVHGKDDRVCAYEGSVEFMKKMKEAGKKKGEAGWSEDKEVDVWEGFQHVMHPYGFGGLDEKQEAMRQRLLHDMRDWIVKQAQVTSNV</sequence>
<dbReference type="AlphaFoldDB" id="A0A0F7SNJ5"/>